<organism evidence="1 2">
    <name type="scientific">Pseudoduganella lutea</name>
    <dbReference type="NCBI Taxonomy" id="321985"/>
    <lineage>
        <taxon>Bacteria</taxon>
        <taxon>Pseudomonadati</taxon>
        <taxon>Pseudomonadota</taxon>
        <taxon>Betaproteobacteria</taxon>
        <taxon>Burkholderiales</taxon>
        <taxon>Oxalobacteraceae</taxon>
        <taxon>Telluria group</taxon>
        <taxon>Pseudoduganella</taxon>
    </lineage>
</organism>
<accession>A0A4P6L3X5</accession>
<dbReference type="RefSeq" id="WP_130189474.1">
    <property type="nucleotide sequence ID" value="NZ_CP035913.1"/>
</dbReference>
<reference evidence="1 2" key="1">
    <citation type="submission" date="2019-02" db="EMBL/GenBank/DDBJ databases">
        <title>Draft Genome Sequences of Six Type Strains of the Genus Massilia.</title>
        <authorList>
            <person name="Miess H."/>
            <person name="Frediansyhah A."/>
            <person name="Gross H."/>
        </authorList>
    </citation>
    <scope>NUCLEOTIDE SEQUENCE [LARGE SCALE GENOMIC DNA]</scope>
    <source>
        <strain evidence="1 2">DSM 17473</strain>
    </source>
</reference>
<dbReference type="KEGG" id="plue:EWM63_28150"/>
<keyword evidence="2" id="KW-1185">Reference proteome</keyword>
<dbReference type="InterPro" id="IPR022289">
    <property type="entry name" value="PRTRC_protein-C"/>
</dbReference>
<dbReference type="InterPro" id="IPR032866">
    <property type="entry name" value="Prok_Ub"/>
</dbReference>
<dbReference type="EMBL" id="CP035913">
    <property type="protein sequence ID" value="QBE66366.1"/>
    <property type="molecule type" value="Genomic_DNA"/>
</dbReference>
<protein>
    <submittedName>
        <fullName evidence="1">PRTRC system protein C</fullName>
    </submittedName>
</protein>
<evidence type="ECO:0000313" key="2">
    <source>
        <dbReference type="Proteomes" id="UP000290637"/>
    </source>
</evidence>
<sequence>MAITITETPRIYRYNGIELPAPPGMAPRDVRDLHSAIYPELISAEIIIADELVNGVQEVTFRRNVGTKGQRQ</sequence>
<dbReference type="NCBIfam" id="TIGR03738">
    <property type="entry name" value="PRTRC_C"/>
    <property type="match status" value="1"/>
</dbReference>
<dbReference type="Pfam" id="PF14454">
    <property type="entry name" value="Prok_Ub"/>
    <property type="match status" value="1"/>
</dbReference>
<name>A0A4P6L3X5_9BURK</name>
<proteinExistence type="predicted"/>
<evidence type="ECO:0000313" key="1">
    <source>
        <dbReference type="EMBL" id="QBE66366.1"/>
    </source>
</evidence>
<gene>
    <name evidence="1" type="ORF">EWM63_28150</name>
</gene>
<dbReference type="OrthoDB" id="71754at2"/>
<dbReference type="AlphaFoldDB" id="A0A4P6L3X5"/>
<dbReference type="Proteomes" id="UP000290637">
    <property type="component" value="Chromosome"/>
</dbReference>